<dbReference type="Proteomes" id="UP000241743">
    <property type="component" value="Segment"/>
</dbReference>
<reference evidence="3 4" key="1">
    <citation type="submission" date="2017-12" db="EMBL/GenBank/DDBJ databases">
        <title>Lactobacillus phages that infect wine-derived L. plantarum strains.</title>
        <authorList>
            <person name="Kyrkou I."/>
            <person name="Hestbjerg Hansen L."/>
        </authorList>
    </citation>
    <scope>NUCLEOTIDE SEQUENCE [LARGE SCALE GENOMIC DNA]</scope>
</reference>
<dbReference type="InterPro" id="IPR036116">
    <property type="entry name" value="FN3_sf"/>
</dbReference>
<evidence type="ECO:0000313" key="3">
    <source>
        <dbReference type="EMBL" id="AUV57343.1"/>
    </source>
</evidence>
<dbReference type="Gene3D" id="2.60.40.10">
    <property type="entry name" value="Immunoglobulins"/>
    <property type="match status" value="1"/>
</dbReference>
<dbReference type="KEGG" id="vg:54988177"/>
<dbReference type="PROSITE" id="PS50853">
    <property type="entry name" value="FN3"/>
    <property type="match status" value="1"/>
</dbReference>
<protein>
    <recommendedName>
        <fullName evidence="2">Fibronectin type-III domain-containing protein</fullName>
    </recommendedName>
</protein>
<organism evidence="3 4">
    <name type="scientific">Lactobacillus phage Satyr</name>
    <dbReference type="NCBI Taxonomy" id="2070201"/>
    <lineage>
        <taxon>Viruses</taxon>
        <taxon>Duplodnaviria</taxon>
        <taxon>Heunggongvirae</taxon>
        <taxon>Uroviricota</taxon>
        <taxon>Caudoviricetes</taxon>
        <taxon>Tybeckvirinae</taxon>
        <taxon>Maenadvirus</taxon>
        <taxon>Maenadvirus satyr</taxon>
    </lineage>
</organism>
<feature type="region of interest" description="Disordered" evidence="1">
    <location>
        <begin position="134"/>
        <end position="158"/>
    </location>
</feature>
<dbReference type="InterPro" id="IPR003961">
    <property type="entry name" value="FN3_dom"/>
</dbReference>
<dbReference type="InterPro" id="IPR013783">
    <property type="entry name" value="Ig-like_fold"/>
</dbReference>
<feature type="domain" description="Fibronectin type-III" evidence="2">
    <location>
        <begin position="61"/>
        <end position="153"/>
    </location>
</feature>
<name>A0A2K9V5F8_9CAUD</name>
<evidence type="ECO:0000313" key="4">
    <source>
        <dbReference type="Proteomes" id="UP000241743"/>
    </source>
</evidence>
<dbReference type="EMBL" id="MG744354">
    <property type="protein sequence ID" value="AUV57343.1"/>
    <property type="molecule type" value="Genomic_DNA"/>
</dbReference>
<proteinExistence type="predicted"/>
<keyword evidence="4" id="KW-1185">Reference proteome</keyword>
<accession>A0A2K9V5F8</accession>
<evidence type="ECO:0000259" key="2">
    <source>
        <dbReference type="PROSITE" id="PS50853"/>
    </source>
</evidence>
<evidence type="ECO:0000256" key="1">
    <source>
        <dbReference type="SAM" id="MobiDB-lite"/>
    </source>
</evidence>
<dbReference type="RefSeq" id="YP_009797754.1">
    <property type="nucleotide sequence ID" value="NC_047918.1"/>
</dbReference>
<sequence>MSLTKNFDVYDNTDKKIVTNQPSPVTINGLTPATKYSGYKIAYTGESAKTTIGDFTTTNQVPGKPSLAVSAGDGKLDVTFSDGQNVGTAVTKRTVYWKTADGNNGTADFGTSLTGSVDGLTNGTEYTLQGVCTNAAGDSEKSDEAKGTPVAPSQKPAQ</sequence>
<dbReference type="GeneID" id="54988177"/>
<dbReference type="SUPFAM" id="SSF49265">
    <property type="entry name" value="Fibronectin type III"/>
    <property type="match status" value="1"/>
</dbReference>